<dbReference type="AlphaFoldDB" id="A0A4P9XH97"/>
<dbReference type="Proteomes" id="UP000271241">
    <property type="component" value="Unassembled WGS sequence"/>
</dbReference>
<accession>A0A4P9XH97</accession>
<sequence length="106" mass="12610">MTRLLFTSLWAIVATLATVASARAVARPLVEVSQLVQSDHSYEPYASDYKSYGYDSYSYKPYELYSEYKLYGYEPHDSHYDSHYEPYGHEHKYDYEPHYDHKDYKP</sequence>
<organism evidence="2 3">
    <name type="scientific">Thamnocephalis sphaerospora</name>
    <dbReference type="NCBI Taxonomy" id="78915"/>
    <lineage>
        <taxon>Eukaryota</taxon>
        <taxon>Fungi</taxon>
        <taxon>Fungi incertae sedis</taxon>
        <taxon>Zoopagomycota</taxon>
        <taxon>Zoopagomycotina</taxon>
        <taxon>Zoopagomycetes</taxon>
        <taxon>Zoopagales</taxon>
        <taxon>Sigmoideomycetaceae</taxon>
        <taxon>Thamnocephalis</taxon>
    </lineage>
</organism>
<protein>
    <submittedName>
        <fullName evidence="2">Uncharacterized protein</fullName>
    </submittedName>
</protein>
<feature type="non-terminal residue" evidence="2">
    <location>
        <position position="106"/>
    </location>
</feature>
<name>A0A4P9XH97_9FUNG</name>
<gene>
    <name evidence="2" type="ORF">THASP1DRAFT_33137</name>
</gene>
<keyword evidence="3" id="KW-1185">Reference proteome</keyword>
<feature type="signal peptide" evidence="1">
    <location>
        <begin position="1"/>
        <end position="22"/>
    </location>
</feature>
<proteinExistence type="predicted"/>
<dbReference type="EMBL" id="KZ993303">
    <property type="protein sequence ID" value="RKP05033.1"/>
    <property type="molecule type" value="Genomic_DNA"/>
</dbReference>
<reference evidence="3" key="1">
    <citation type="journal article" date="2018" name="Nat. Microbiol.">
        <title>Leveraging single-cell genomics to expand the fungal tree of life.</title>
        <authorList>
            <person name="Ahrendt S.R."/>
            <person name="Quandt C.A."/>
            <person name="Ciobanu D."/>
            <person name="Clum A."/>
            <person name="Salamov A."/>
            <person name="Andreopoulos B."/>
            <person name="Cheng J.F."/>
            <person name="Woyke T."/>
            <person name="Pelin A."/>
            <person name="Henrissat B."/>
            <person name="Reynolds N.K."/>
            <person name="Benny G.L."/>
            <person name="Smith M.E."/>
            <person name="James T.Y."/>
            <person name="Grigoriev I.V."/>
        </authorList>
    </citation>
    <scope>NUCLEOTIDE SEQUENCE [LARGE SCALE GENOMIC DNA]</scope>
    <source>
        <strain evidence="3">RSA 1356</strain>
    </source>
</reference>
<evidence type="ECO:0000256" key="1">
    <source>
        <dbReference type="SAM" id="SignalP"/>
    </source>
</evidence>
<feature type="chain" id="PRO_5020482460" evidence="1">
    <location>
        <begin position="23"/>
        <end position="106"/>
    </location>
</feature>
<evidence type="ECO:0000313" key="3">
    <source>
        <dbReference type="Proteomes" id="UP000271241"/>
    </source>
</evidence>
<keyword evidence="1" id="KW-0732">Signal</keyword>
<evidence type="ECO:0000313" key="2">
    <source>
        <dbReference type="EMBL" id="RKP05033.1"/>
    </source>
</evidence>